<reference evidence="4" key="1">
    <citation type="submission" date="2017-05" db="EMBL/GenBank/DDBJ databases">
        <authorList>
            <person name="Ray J."/>
            <person name="Price M."/>
            <person name="Deutschbauer A."/>
        </authorList>
    </citation>
    <scope>NUCLEOTIDE SEQUENCE [LARGE SCALE GENOMIC DNA]</scope>
    <source>
        <strain evidence="4">DSM 19842</strain>
    </source>
</reference>
<evidence type="ECO:0000313" key="4">
    <source>
        <dbReference type="Proteomes" id="UP000266292"/>
    </source>
</evidence>
<evidence type="ECO:0000256" key="1">
    <source>
        <dbReference type="ARBA" id="ARBA00023121"/>
    </source>
</evidence>
<dbReference type="PROSITE" id="PS00880">
    <property type="entry name" value="ACB_1"/>
    <property type="match status" value="1"/>
</dbReference>
<dbReference type="RefSeq" id="WP_025607743.1">
    <property type="nucleotide sequence ID" value="NZ_CP021235.1"/>
</dbReference>
<dbReference type="InterPro" id="IPR000582">
    <property type="entry name" value="Acyl-CoA-binding_protein"/>
</dbReference>
<dbReference type="OrthoDB" id="981216at2"/>
<dbReference type="SUPFAM" id="SSF47027">
    <property type="entry name" value="Acyl-CoA binding protein"/>
    <property type="match status" value="1"/>
</dbReference>
<protein>
    <submittedName>
        <fullName evidence="3">Acyl-CoA-binding protein</fullName>
    </submittedName>
</protein>
<dbReference type="GO" id="GO:0006631">
    <property type="term" value="P:fatty acid metabolic process"/>
    <property type="evidence" value="ECO:0007669"/>
    <property type="project" value="TreeGrafter"/>
</dbReference>
<dbReference type="AlphaFoldDB" id="A0A1X9YTR8"/>
<dbReference type="Gene3D" id="1.20.80.10">
    <property type="match status" value="1"/>
</dbReference>
<dbReference type="Proteomes" id="UP000266292">
    <property type="component" value="Chromosome"/>
</dbReference>
<dbReference type="InterPro" id="IPR022408">
    <property type="entry name" value="Acyl-CoA-binding_prot_CS"/>
</dbReference>
<dbReference type="PANTHER" id="PTHR23310">
    <property type="entry name" value="ACYL-COA-BINDING PROTEIN, ACBP"/>
    <property type="match status" value="1"/>
</dbReference>
<dbReference type="Pfam" id="PF00887">
    <property type="entry name" value="ACBP"/>
    <property type="match status" value="1"/>
</dbReference>
<dbReference type="EMBL" id="CP021235">
    <property type="protein sequence ID" value="ARS36263.1"/>
    <property type="molecule type" value="Genomic_DNA"/>
</dbReference>
<evidence type="ECO:0000259" key="2">
    <source>
        <dbReference type="PROSITE" id="PS51228"/>
    </source>
</evidence>
<organism evidence="3 4">
    <name type="scientific">Pontibacter actiniarum</name>
    <dbReference type="NCBI Taxonomy" id="323450"/>
    <lineage>
        <taxon>Bacteria</taxon>
        <taxon>Pseudomonadati</taxon>
        <taxon>Bacteroidota</taxon>
        <taxon>Cytophagia</taxon>
        <taxon>Cytophagales</taxon>
        <taxon>Hymenobacteraceae</taxon>
        <taxon>Pontibacter</taxon>
    </lineage>
</organism>
<keyword evidence="1" id="KW-0446">Lipid-binding</keyword>
<dbReference type="KEGG" id="pact:CA264_12910"/>
<dbReference type="PANTHER" id="PTHR23310:SF62">
    <property type="entry name" value="ACYL-COA BINDING PROTEIN 1, ISOFORM A"/>
    <property type="match status" value="1"/>
</dbReference>
<dbReference type="InterPro" id="IPR014352">
    <property type="entry name" value="FERM/acyl-CoA-bd_prot_sf"/>
</dbReference>
<dbReference type="PRINTS" id="PR00689">
    <property type="entry name" value="ACOABINDINGP"/>
</dbReference>
<dbReference type="PROSITE" id="PS51228">
    <property type="entry name" value="ACB_2"/>
    <property type="match status" value="1"/>
</dbReference>
<evidence type="ECO:0000313" key="3">
    <source>
        <dbReference type="EMBL" id="ARS36263.1"/>
    </source>
</evidence>
<feature type="domain" description="ACB" evidence="2">
    <location>
        <begin position="3"/>
        <end position="84"/>
    </location>
</feature>
<keyword evidence="4" id="KW-1185">Reference proteome</keyword>
<dbReference type="STRING" id="709015.GCA_000472485_02616"/>
<sequence>MATQEEFESAVAKSKTLSERPSNDVLLKLYALYKQASEGDVNTERPGGFDFKNIAKWDAWKKQEGKSQEEAREEYVQYVNQLVG</sequence>
<dbReference type="GO" id="GO:0000062">
    <property type="term" value="F:fatty-acyl-CoA binding"/>
    <property type="evidence" value="ECO:0007669"/>
    <property type="project" value="InterPro"/>
</dbReference>
<proteinExistence type="predicted"/>
<name>A0A1X9YTR8_9BACT</name>
<accession>A0A1X9YTR8</accession>
<dbReference type="InterPro" id="IPR035984">
    <property type="entry name" value="Acyl-CoA-binding_sf"/>
</dbReference>
<gene>
    <name evidence="3" type="ORF">CA264_12910</name>
</gene>